<dbReference type="PANTHER" id="PTHR42939:SF3">
    <property type="entry name" value="ABC TRANSPORTER ATP-BINDING COMPONENT"/>
    <property type="match status" value="1"/>
</dbReference>
<evidence type="ECO:0000259" key="4">
    <source>
        <dbReference type="PROSITE" id="PS50893"/>
    </source>
</evidence>
<dbReference type="SMART" id="SM00382">
    <property type="entry name" value="AAA"/>
    <property type="match status" value="1"/>
</dbReference>
<evidence type="ECO:0000313" key="6">
    <source>
        <dbReference type="Proteomes" id="UP000769156"/>
    </source>
</evidence>
<reference evidence="5" key="2">
    <citation type="submission" date="2021-09" db="EMBL/GenBank/DDBJ databases">
        <authorList>
            <person name="Gilroy R."/>
        </authorList>
    </citation>
    <scope>NUCLEOTIDE SEQUENCE</scope>
    <source>
        <strain evidence="5">ChiSjej5B23-16112</strain>
    </source>
</reference>
<keyword evidence="3 5" id="KW-0067">ATP-binding</keyword>
<dbReference type="Proteomes" id="UP000769156">
    <property type="component" value="Unassembled WGS sequence"/>
</dbReference>
<accession>A0A921HZK9</accession>
<dbReference type="InterPro" id="IPR003593">
    <property type="entry name" value="AAA+_ATPase"/>
</dbReference>
<keyword evidence="1" id="KW-0813">Transport</keyword>
<proteinExistence type="predicted"/>
<dbReference type="EMBL" id="DYVY01000048">
    <property type="protein sequence ID" value="HJF93708.1"/>
    <property type="molecule type" value="Genomic_DNA"/>
</dbReference>
<dbReference type="GO" id="GO:0005524">
    <property type="term" value="F:ATP binding"/>
    <property type="evidence" value="ECO:0007669"/>
    <property type="project" value="UniProtKB-KW"/>
</dbReference>
<reference evidence="5" key="1">
    <citation type="journal article" date="2021" name="PeerJ">
        <title>Extensive microbial diversity within the chicken gut microbiome revealed by metagenomics and culture.</title>
        <authorList>
            <person name="Gilroy R."/>
            <person name="Ravi A."/>
            <person name="Getino M."/>
            <person name="Pursley I."/>
            <person name="Horton D.L."/>
            <person name="Alikhan N.F."/>
            <person name="Baker D."/>
            <person name="Gharbi K."/>
            <person name="Hall N."/>
            <person name="Watson M."/>
            <person name="Adriaenssens E.M."/>
            <person name="Foster-Nyarko E."/>
            <person name="Jarju S."/>
            <person name="Secka A."/>
            <person name="Antonio M."/>
            <person name="Oren A."/>
            <person name="Chaudhuri R.R."/>
            <person name="La Ragione R."/>
            <person name="Hildebrand F."/>
            <person name="Pallen M.J."/>
        </authorList>
    </citation>
    <scope>NUCLEOTIDE SEQUENCE</scope>
    <source>
        <strain evidence="5">ChiSjej5B23-16112</strain>
    </source>
</reference>
<evidence type="ECO:0000313" key="5">
    <source>
        <dbReference type="EMBL" id="HJF93708.1"/>
    </source>
</evidence>
<dbReference type="InterPro" id="IPR027417">
    <property type="entry name" value="P-loop_NTPase"/>
</dbReference>
<protein>
    <submittedName>
        <fullName evidence="5">ABC transporter ATP-binding protein</fullName>
    </submittedName>
</protein>
<dbReference type="AlphaFoldDB" id="A0A921HZK9"/>
<comment type="caution">
    <text evidence="5">The sequence shown here is derived from an EMBL/GenBank/DDBJ whole genome shotgun (WGS) entry which is preliminary data.</text>
</comment>
<evidence type="ECO:0000256" key="3">
    <source>
        <dbReference type="ARBA" id="ARBA00022840"/>
    </source>
</evidence>
<feature type="domain" description="ABC transporter" evidence="4">
    <location>
        <begin position="2"/>
        <end position="227"/>
    </location>
</feature>
<evidence type="ECO:0000256" key="1">
    <source>
        <dbReference type="ARBA" id="ARBA00022448"/>
    </source>
</evidence>
<dbReference type="PANTHER" id="PTHR42939">
    <property type="entry name" value="ABC TRANSPORTER ATP-BINDING PROTEIN ALBC-RELATED"/>
    <property type="match status" value="1"/>
</dbReference>
<name>A0A921HZK9_9FIRM</name>
<gene>
    <name evidence="5" type="ORF">K8V82_02845</name>
</gene>
<dbReference type="PROSITE" id="PS50893">
    <property type="entry name" value="ABC_TRANSPORTER_2"/>
    <property type="match status" value="1"/>
</dbReference>
<dbReference type="InterPro" id="IPR051782">
    <property type="entry name" value="ABC_Transporter_VariousFunc"/>
</dbReference>
<dbReference type="Gene3D" id="3.40.50.300">
    <property type="entry name" value="P-loop containing nucleotide triphosphate hydrolases"/>
    <property type="match status" value="1"/>
</dbReference>
<organism evidence="5 6">
    <name type="scientific">Lachnoclostridium phocaeense</name>
    <dbReference type="NCBI Taxonomy" id="1871021"/>
    <lineage>
        <taxon>Bacteria</taxon>
        <taxon>Bacillati</taxon>
        <taxon>Bacillota</taxon>
        <taxon>Clostridia</taxon>
        <taxon>Lachnospirales</taxon>
        <taxon>Lachnospiraceae</taxon>
    </lineage>
</organism>
<evidence type="ECO:0000256" key="2">
    <source>
        <dbReference type="ARBA" id="ARBA00022741"/>
    </source>
</evidence>
<dbReference type="GO" id="GO:0016887">
    <property type="term" value="F:ATP hydrolysis activity"/>
    <property type="evidence" value="ECO:0007669"/>
    <property type="project" value="InterPro"/>
</dbReference>
<dbReference type="InterPro" id="IPR003439">
    <property type="entry name" value="ABC_transporter-like_ATP-bd"/>
</dbReference>
<dbReference type="CDD" id="cd03230">
    <property type="entry name" value="ABC_DR_subfamily_A"/>
    <property type="match status" value="1"/>
</dbReference>
<keyword evidence="2" id="KW-0547">Nucleotide-binding</keyword>
<sequence>MLKLENVRKNYDRFTLECSLEVQPGCITGLVGQNGAGKSTTFKAILGLIRTDGGRITLMGKDTKALTTADKERVGVVLSNSGVSEYLTVRDTAAMLDGFYRSFDRADFLEKCRGYQLPVDRKIKEFSTGMKAKLKLLIAISHGADFLLLDEPTAGLDVVARDSLLGILREYMEEDENRAILISSHISTDLEGVCDDLYMIHEGRIILHEETDVLLGSYGLLKLDPEQYASVDRQYFLRVKKEPYGYSALTDQKQFYIENYPKVVIENSGIDDMITMMIRGERV</sequence>
<dbReference type="SUPFAM" id="SSF52540">
    <property type="entry name" value="P-loop containing nucleoside triphosphate hydrolases"/>
    <property type="match status" value="1"/>
</dbReference>
<dbReference type="Pfam" id="PF00005">
    <property type="entry name" value="ABC_tran"/>
    <property type="match status" value="1"/>
</dbReference>